<reference evidence="3" key="1">
    <citation type="journal article" date="2023" name="Arch. Microbiol.">
        <title>Desulfoferula mesophilus gen. nov. sp. nov., a mesophilic sulfate-reducing bacterium isolated from a brackish lake sediment.</title>
        <authorList>
            <person name="Watanabe T."/>
            <person name="Yabe T."/>
            <person name="Tsuji J.M."/>
            <person name="Fukui M."/>
        </authorList>
    </citation>
    <scope>NUCLEOTIDE SEQUENCE [LARGE SCALE GENOMIC DNA]</scope>
    <source>
        <strain evidence="3">12FAK</strain>
    </source>
</reference>
<feature type="domain" description="Glycosyl transferase family 1" evidence="1">
    <location>
        <begin position="184"/>
        <end position="261"/>
    </location>
</feature>
<sequence length="293" mass="32282">MIYYFLPTGGVAGGVKVGFQFMEALISLGVPGVVATPGGEAAQWFSCSVPVMDRGRALERITPQDWAILNWPHDLDDLAASGARLAAHVQGVPDMEPVFRHPGVRFLTCWETATQHLKKNYGHDPVFVGISVSQCFFNQGEMKRDNQAAYMPRRGLSIATRAARSLDHLDWHPLDGMDEAGICRHLHKAGVYLATAVKEQFGLPPLEAMAAGCLVASVPVVGGMEFLRDGYNCLVDEPEALVGRLKKLTRPEQAPLRELMRLRARATAYNYHPYTLKRRLAHLLDGPLEGLRA</sequence>
<accession>A0AAU9EZC8</accession>
<proteinExistence type="predicted"/>
<dbReference type="GO" id="GO:0016757">
    <property type="term" value="F:glycosyltransferase activity"/>
    <property type="evidence" value="ECO:0007669"/>
    <property type="project" value="InterPro"/>
</dbReference>
<gene>
    <name evidence="2" type="ORF">FAK_29420</name>
</gene>
<name>A0AAU9EZC8_9BACT</name>
<dbReference type="KEGG" id="dmp:FAK_29420"/>
<dbReference type="Proteomes" id="UP001366166">
    <property type="component" value="Chromosome"/>
</dbReference>
<dbReference type="AlphaFoldDB" id="A0AAU9EZC8"/>
<dbReference type="RefSeq" id="WP_338600920.1">
    <property type="nucleotide sequence ID" value="NZ_AP028679.1"/>
</dbReference>
<dbReference type="SUPFAM" id="SSF53756">
    <property type="entry name" value="UDP-Glycosyltransferase/glycogen phosphorylase"/>
    <property type="match status" value="1"/>
</dbReference>
<dbReference type="Pfam" id="PF00534">
    <property type="entry name" value="Glycos_transf_1"/>
    <property type="match status" value="1"/>
</dbReference>
<protein>
    <recommendedName>
        <fullName evidence="1">Glycosyl transferase family 1 domain-containing protein</fullName>
    </recommendedName>
</protein>
<evidence type="ECO:0000259" key="1">
    <source>
        <dbReference type="Pfam" id="PF00534"/>
    </source>
</evidence>
<dbReference type="Gene3D" id="3.40.50.2000">
    <property type="entry name" value="Glycogen Phosphorylase B"/>
    <property type="match status" value="1"/>
</dbReference>
<dbReference type="EMBL" id="AP028679">
    <property type="protein sequence ID" value="BEQ15876.1"/>
    <property type="molecule type" value="Genomic_DNA"/>
</dbReference>
<evidence type="ECO:0000313" key="3">
    <source>
        <dbReference type="Proteomes" id="UP001366166"/>
    </source>
</evidence>
<dbReference type="InterPro" id="IPR001296">
    <property type="entry name" value="Glyco_trans_1"/>
</dbReference>
<organism evidence="2 3">
    <name type="scientific">Desulfoferula mesophila</name>
    <dbReference type="NCBI Taxonomy" id="3058419"/>
    <lineage>
        <taxon>Bacteria</taxon>
        <taxon>Pseudomonadati</taxon>
        <taxon>Thermodesulfobacteriota</taxon>
        <taxon>Desulfarculia</taxon>
        <taxon>Desulfarculales</taxon>
        <taxon>Desulfarculaceae</taxon>
        <taxon>Desulfoferula</taxon>
    </lineage>
</organism>
<evidence type="ECO:0000313" key="2">
    <source>
        <dbReference type="EMBL" id="BEQ15876.1"/>
    </source>
</evidence>
<keyword evidence="3" id="KW-1185">Reference proteome</keyword>